<proteinExistence type="inferred from homology"/>
<dbReference type="InterPro" id="IPR003838">
    <property type="entry name" value="ABC3_permease_C"/>
</dbReference>
<dbReference type="InterPro" id="IPR050250">
    <property type="entry name" value="Macrolide_Exporter_MacB"/>
</dbReference>
<comment type="similarity">
    <text evidence="6">Belongs to the ABC-4 integral membrane protein family.</text>
</comment>
<dbReference type="PANTHER" id="PTHR30572:SF4">
    <property type="entry name" value="ABC TRANSPORTER PERMEASE YTRF"/>
    <property type="match status" value="1"/>
</dbReference>
<name>A0AA37SQQ8_9BACT</name>
<evidence type="ECO:0000256" key="7">
    <source>
        <dbReference type="SAM" id="Phobius"/>
    </source>
</evidence>
<dbReference type="RefSeq" id="WP_235291510.1">
    <property type="nucleotide sequence ID" value="NZ_BSOH01000014.1"/>
</dbReference>
<dbReference type="Pfam" id="PF02687">
    <property type="entry name" value="FtsX"/>
    <property type="match status" value="1"/>
</dbReference>
<dbReference type="GO" id="GO:0005886">
    <property type="term" value="C:plasma membrane"/>
    <property type="evidence" value="ECO:0007669"/>
    <property type="project" value="UniProtKB-SubCell"/>
</dbReference>
<dbReference type="EMBL" id="BSOH01000014">
    <property type="protein sequence ID" value="GLR17829.1"/>
    <property type="molecule type" value="Genomic_DNA"/>
</dbReference>
<gene>
    <name evidence="9" type="primary">ybjZ</name>
    <name evidence="9" type="ORF">GCM10007940_24440</name>
</gene>
<accession>A0AA37SQQ8</accession>
<reference evidence="9" key="2">
    <citation type="submission" date="2023-01" db="EMBL/GenBank/DDBJ databases">
        <title>Draft genome sequence of Portibacter lacus strain NBRC 108769.</title>
        <authorList>
            <person name="Sun Q."/>
            <person name="Mori K."/>
        </authorList>
    </citation>
    <scope>NUCLEOTIDE SEQUENCE</scope>
    <source>
        <strain evidence="9">NBRC 108769</strain>
    </source>
</reference>
<evidence type="ECO:0000256" key="2">
    <source>
        <dbReference type="ARBA" id="ARBA00022475"/>
    </source>
</evidence>
<dbReference type="GO" id="GO:0022857">
    <property type="term" value="F:transmembrane transporter activity"/>
    <property type="evidence" value="ECO:0007669"/>
    <property type="project" value="TreeGrafter"/>
</dbReference>
<evidence type="ECO:0000313" key="9">
    <source>
        <dbReference type="EMBL" id="GLR17829.1"/>
    </source>
</evidence>
<evidence type="ECO:0000313" key="10">
    <source>
        <dbReference type="Proteomes" id="UP001156666"/>
    </source>
</evidence>
<evidence type="ECO:0000256" key="3">
    <source>
        <dbReference type="ARBA" id="ARBA00022692"/>
    </source>
</evidence>
<feature type="domain" description="ABC3 transporter permease C-terminal" evidence="8">
    <location>
        <begin position="272"/>
        <end position="382"/>
    </location>
</feature>
<reference evidence="9" key="1">
    <citation type="journal article" date="2014" name="Int. J. Syst. Evol. Microbiol.">
        <title>Complete genome sequence of Corynebacterium casei LMG S-19264T (=DSM 44701T), isolated from a smear-ripened cheese.</title>
        <authorList>
            <consortium name="US DOE Joint Genome Institute (JGI-PGF)"/>
            <person name="Walter F."/>
            <person name="Albersmeier A."/>
            <person name="Kalinowski J."/>
            <person name="Ruckert C."/>
        </authorList>
    </citation>
    <scope>NUCLEOTIDE SEQUENCE</scope>
    <source>
        <strain evidence="9">NBRC 108769</strain>
    </source>
</reference>
<feature type="transmembrane region" description="Helical" evidence="7">
    <location>
        <begin position="263"/>
        <end position="290"/>
    </location>
</feature>
<evidence type="ECO:0000256" key="4">
    <source>
        <dbReference type="ARBA" id="ARBA00022989"/>
    </source>
</evidence>
<keyword evidence="10" id="KW-1185">Reference proteome</keyword>
<feature type="transmembrane region" description="Helical" evidence="7">
    <location>
        <begin position="350"/>
        <end position="372"/>
    </location>
</feature>
<organism evidence="9 10">
    <name type="scientific">Portibacter lacus</name>
    <dbReference type="NCBI Taxonomy" id="1099794"/>
    <lineage>
        <taxon>Bacteria</taxon>
        <taxon>Pseudomonadati</taxon>
        <taxon>Bacteroidota</taxon>
        <taxon>Saprospiria</taxon>
        <taxon>Saprospirales</taxon>
        <taxon>Haliscomenobacteraceae</taxon>
        <taxon>Portibacter</taxon>
    </lineage>
</organism>
<keyword evidence="2" id="KW-1003">Cell membrane</keyword>
<evidence type="ECO:0000256" key="5">
    <source>
        <dbReference type="ARBA" id="ARBA00023136"/>
    </source>
</evidence>
<dbReference type="Proteomes" id="UP001156666">
    <property type="component" value="Unassembled WGS sequence"/>
</dbReference>
<evidence type="ECO:0000256" key="6">
    <source>
        <dbReference type="ARBA" id="ARBA00038076"/>
    </source>
</evidence>
<evidence type="ECO:0000259" key="8">
    <source>
        <dbReference type="Pfam" id="PF02687"/>
    </source>
</evidence>
<protein>
    <submittedName>
        <fullName evidence="9">ABC transporter permease</fullName>
    </submittedName>
</protein>
<feature type="transmembrane region" description="Helical" evidence="7">
    <location>
        <begin position="20"/>
        <end position="39"/>
    </location>
</feature>
<dbReference type="AlphaFoldDB" id="A0AA37SQQ8"/>
<sequence length="389" mass="44615">MIRHIIKLIWNKKGNNSLLIVEIFLSFLVLFAVLSYVIYNTDRLEVPTGFDTENRWLVFLDRNDKDMDSTANAQMRINLKNDLQSLENVEDVAFSNPIAPYSYNTWSSSYDDLGFEMRSRFLYADINFEKTMNINVTDGRWFDETDKTATYEPIIVNQFFIDQYFPDKSMIDSIIPFGGDKKIIGIIDDYRYNGVFEELQETCFFYQPYTSENSEIIYLKVAENTPKSFEEEVSKMVESITKSSSFVIQDLKAMERRNNRQTWVPMIALLSISGFLCINVALGLFGVLWYNINNRRSEIGLRRALGASRVGIASQFTGEVLILTLLAVLVGVFFAVQVPLLKLIDIPPNIFYRSMFYSALIILTIVVICALYPSAQASKIQPATALHED</sequence>
<evidence type="ECO:0000256" key="1">
    <source>
        <dbReference type="ARBA" id="ARBA00004651"/>
    </source>
</evidence>
<feature type="transmembrane region" description="Helical" evidence="7">
    <location>
        <begin position="310"/>
        <end position="338"/>
    </location>
</feature>
<keyword evidence="4 7" id="KW-1133">Transmembrane helix</keyword>
<dbReference type="PANTHER" id="PTHR30572">
    <property type="entry name" value="MEMBRANE COMPONENT OF TRANSPORTER-RELATED"/>
    <property type="match status" value="1"/>
</dbReference>
<comment type="subcellular location">
    <subcellularLocation>
        <location evidence="1">Cell membrane</location>
        <topology evidence="1">Multi-pass membrane protein</topology>
    </subcellularLocation>
</comment>
<keyword evidence="3 7" id="KW-0812">Transmembrane</keyword>
<comment type="caution">
    <text evidence="9">The sequence shown here is derived from an EMBL/GenBank/DDBJ whole genome shotgun (WGS) entry which is preliminary data.</text>
</comment>
<keyword evidence="5 7" id="KW-0472">Membrane</keyword>